<proteinExistence type="predicted"/>
<dbReference type="AlphaFoldDB" id="A0A1I6PPJ6"/>
<keyword evidence="1" id="KW-1133">Transmembrane helix</keyword>
<feature type="transmembrane region" description="Helical" evidence="1">
    <location>
        <begin position="97"/>
        <end position="115"/>
    </location>
</feature>
<keyword evidence="1" id="KW-0472">Membrane</keyword>
<organism evidence="2 3">
    <name type="scientific">Halostagnicola kamekurae</name>
    <dbReference type="NCBI Taxonomy" id="619731"/>
    <lineage>
        <taxon>Archaea</taxon>
        <taxon>Methanobacteriati</taxon>
        <taxon>Methanobacteriota</taxon>
        <taxon>Stenosarchaea group</taxon>
        <taxon>Halobacteria</taxon>
        <taxon>Halobacteriales</taxon>
        <taxon>Natrialbaceae</taxon>
        <taxon>Halostagnicola</taxon>
    </lineage>
</organism>
<name>A0A1I6PPJ6_9EURY</name>
<keyword evidence="1" id="KW-0812">Transmembrane</keyword>
<sequence length="128" mass="13453">MATDTAGPPLEKIGYRRSILALGAFWGAVPALSFGVSDFVPSSTDGTMLVIGALMTVSLGILYELDSRTLAQYGTGVPLAWSYALVAPLSFLLVPPIGVLAILCGPPLSALLYVYQRGRYASRTAFAP</sequence>
<evidence type="ECO:0000313" key="2">
    <source>
        <dbReference type="EMBL" id="SFS42114.1"/>
    </source>
</evidence>
<protein>
    <submittedName>
        <fullName evidence="2">Uncharacterized protein</fullName>
    </submittedName>
</protein>
<dbReference type="Proteomes" id="UP000199199">
    <property type="component" value="Unassembled WGS sequence"/>
</dbReference>
<evidence type="ECO:0000256" key="1">
    <source>
        <dbReference type="SAM" id="Phobius"/>
    </source>
</evidence>
<feature type="transmembrane region" description="Helical" evidence="1">
    <location>
        <begin position="46"/>
        <end position="63"/>
    </location>
</feature>
<reference evidence="3" key="1">
    <citation type="submission" date="2016-10" db="EMBL/GenBank/DDBJ databases">
        <authorList>
            <person name="Varghese N."/>
            <person name="Submissions S."/>
        </authorList>
    </citation>
    <scope>NUCLEOTIDE SEQUENCE [LARGE SCALE GENOMIC DNA]</scope>
    <source>
        <strain evidence="3">DSM 22427</strain>
    </source>
</reference>
<gene>
    <name evidence="2" type="ORF">SAMN04488556_0703</name>
</gene>
<feature type="transmembrane region" description="Helical" evidence="1">
    <location>
        <begin position="70"/>
        <end position="91"/>
    </location>
</feature>
<feature type="transmembrane region" description="Helical" evidence="1">
    <location>
        <begin position="19"/>
        <end position="40"/>
    </location>
</feature>
<dbReference type="EMBL" id="FOZS01000001">
    <property type="protein sequence ID" value="SFS42114.1"/>
    <property type="molecule type" value="Genomic_DNA"/>
</dbReference>
<keyword evidence="3" id="KW-1185">Reference proteome</keyword>
<accession>A0A1I6PPJ6</accession>
<dbReference type="RefSeq" id="WP_092901593.1">
    <property type="nucleotide sequence ID" value="NZ_FOZS01000001.1"/>
</dbReference>
<evidence type="ECO:0000313" key="3">
    <source>
        <dbReference type="Proteomes" id="UP000199199"/>
    </source>
</evidence>
<dbReference type="OrthoDB" id="351128at2157"/>